<name>A0A7G1GYL2_9BACT</name>
<dbReference type="EMBL" id="AP022873">
    <property type="protein sequence ID" value="BCB95545.1"/>
    <property type="molecule type" value="Genomic_DNA"/>
</dbReference>
<sequence length="259" mass="29034">MSVFVKAEQSGRRVVYYDADGSKTVRDGGDPNWRTNNPGNLVSDTLEGKKYGIGKFKNDAVHNFAIFPDMETGEKAMKEYIKRKFGEKTIQEMMEKYAPPKHNDTEAYIKSIQKQTGLDTNRKISELSSGEFERLRNTIKKHEGGQVGKEMTSSQSPLSNLFNAATSFLNNIANKLNTFLNGINSFLQGKDDANFYTAQKGDTLAKYRLDIFSQISCIIFQILLLLFQKHSSSLLSTVLHKTPLHLLCSCSSLCFSACV</sequence>
<accession>A0A7G1GYL2</accession>
<dbReference type="KEGG" id="dtp:JZK55_04670"/>
<protein>
    <submittedName>
        <fullName evidence="1">Uncharacterized protein</fullName>
    </submittedName>
</protein>
<dbReference type="Proteomes" id="UP000516360">
    <property type="component" value="Chromosome"/>
</dbReference>
<reference evidence="1 2" key="1">
    <citation type="submission" date="2020-03" db="EMBL/GenBank/DDBJ databases">
        <title>Complete genome sequences of two sulfur-disproportionating bacterial strains T55J and Mzg5.</title>
        <authorList>
            <person name="Umezawa K."/>
            <person name="Kojima H."/>
            <person name="Kato Y."/>
            <person name="Fukui M."/>
        </authorList>
    </citation>
    <scope>NUCLEOTIDE SEQUENCE [LARGE SCALE GENOMIC DNA]</scope>
    <source>
        <strain evidence="1 2">T55J</strain>
    </source>
</reference>
<gene>
    <name evidence="1" type="ORF">JZK55_04670</name>
</gene>
<evidence type="ECO:0000313" key="1">
    <source>
        <dbReference type="EMBL" id="BCB95545.1"/>
    </source>
</evidence>
<proteinExistence type="predicted"/>
<keyword evidence="2" id="KW-1185">Reference proteome</keyword>
<dbReference type="AlphaFoldDB" id="A0A7G1GYL2"/>
<evidence type="ECO:0000313" key="2">
    <source>
        <dbReference type="Proteomes" id="UP000516360"/>
    </source>
</evidence>
<organism evidence="1 2">
    <name type="scientific">Dissulfurispira thermophila</name>
    <dbReference type="NCBI Taxonomy" id="2715679"/>
    <lineage>
        <taxon>Bacteria</taxon>
        <taxon>Pseudomonadati</taxon>
        <taxon>Nitrospirota</taxon>
        <taxon>Thermodesulfovibrionia</taxon>
        <taxon>Thermodesulfovibrionales</taxon>
        <taxon>Dissulfurispiraceae</taxon>
        <taxon>Dissulfurispira</taxon>
    </lineage>
</organism>